<evidence type="ECO:0000313" key="3">
    <source>
        <dbReference type="Proteomes" id="UP000657918"/>
    </source>
</evidence>
<feature type="compositionally biased region" description="Low complexity" evidence="1">
    <location>
        <begin position="222"/>
        <end position="239"/>
    </location>
</feature>
<evidence type="ECO:0000313" key="2">
    <source>
        <dbReference type="EMBL" id="KAF9670006.1"/>
    </source>
</evidence>
<dbReference type="Proteomes" id="UP000657918">
    <property type="component" value="Unassembled WGS sequence"/>
</dbReference>
<dbReference type="AlphaFoldDB" id="A0A835JIP0"/>
<sequence length="290" mass="32389">MENFLVSSDKIFFFLNFLKSFVKGILFCFKPANLAADIFITNIQFGKSPFVIFNRGLDRTSPVDFLLLKWVACDQSVEILNVEKGQFLKFFKLDSSNRRSADMATSAGDFIKSSFNKSIEHLYISKLTPWGLRDPGVLELEALPNTPLAINSNIILEREISLLASGVRVKCKSSVARLSETALGAFPSALASQLKQLVKILATYASCKRKNRSKYRKVELRSSSQYPSSSSSDNRTVSSSGVLMIPSEKNFILGHSIKNTSSKDGKVNAHFPEWKHARLGKHLSLKFSNF</sequence>
<evidence type="ECO:0000256" key="1">
    <source>
        <dbReference type="SAM" id="MobiDB-lite"/>
    </source>
</evidence>
<name>A0A835JIP0_9ROSI</name>
<comment type="caution">
    <text evidence="2">The sequence shown here is derived from an EMBL/GenBank/DDBJ whole genome shotgun (WGS) entry which is preliminary data.</text>
</comment>
<keyword evidence="3" id="KW-1185">Reference proteome</keyword>
<feature type="region of interest" description="Disordered" evidence="1">
    <location>
        <begin position="218"/>
        <end position="239"/>
    </location>
</feature>
<gene>
    <name evidence="2" type="ORF">SADUNF_Sadunf13G0023500</name>
</gene>
<proteinExistence type="predicted"/>
<organism evidence="2 3">
    <name type="scientific">Salix dunnii</name>
    <dbReference type="NCBI Taxonomy" id="1413687"/>
    <lineage>
        <taxon>Eukaryota</taxon>
        <taxon>Viridiplantae</taxon>
        <taxon>Streptophyta</taxon>
        <taxon>Embryophyta</taxon>
        <taxon>Tracheophyta</taxon>
        <taxon>Spermatophyta</taxon>
        <taxon>Magnoliopsida</taxon>
        <taxon>eudicotyledons</taxon>
        <taxon>Gunneridae</taxon>
        <taxon>Pentapetalae</taxon>
        <taxon>rosids</taxon>
        <taxon>fabids</taxon>
        <taxon>Malpighiales</taxon>
        <taxon>Salicaceae</taxon>
        <taxon>Saliceae</taxon>
        <taxon>Salix</taxon>
    </lineage>
</organism>
<protein>
    <submittedName>
        <fullName evidence="2">Uncharacterized protein</fullName>
    </submittedName>
</protein>
<dbReference type="EMBL" id="JADGMS010000013">
    <property type="protein sequence ID" value="KAF9670006.1"/>
    <property type="molecule type" value="Genomic_DNA"/>
</dbReference>
<reference evidence="2 3" key="1">
    <citation type="submission" date="2020-10" db="EMBL/GenBank/DDBJ databases">
        <title>Plant Genome Project.</title>
        <authorList>
            <person name="Zhang R.-G."/>
        </authorList>
    </citation>
    <scope>NUCLEOTIDE SEQUENCE [LARGE SCALE GENOMIC DNA]</scope>
    <source>
        <strain evidence="2">FAFU-HL-1</strain>
        <tissue evidence="2">Leaf</tissue>
    </source>
</reference>
<accession>A0A835JIP0</accession>